<evidence type="ECO:0000313" key="3">
    <source>
        <dbReference type="EMBL" id="WVZ88189.1"/>
    </source>
</evidence>
<reference evidence="3 4" key="1">
    <citation type="submission" date="2024-02" db="EMBL/GenBank/DDBJ databases">
        <title>High-quality chromosome-scale genome assembly of Pensacola bahiagrass (Paspalum notatum Flugge var. saurae).</title>
        <authorList>
            <person name="Vega J.M."/>
            <person name="Podio M."/>
            <person name="Orjuela J."/>
            <person name="Siena L.A."/>
            <person name="Pessino S.C."/>
            <person name="Combes M.C."/>
            <person name="Mariac C."/>
            <person name="Albertini E."/>
            <person name="Pupilli F."/>
            <person name="Ortiz J.P.A."/>
            <person name="Leblanc O."/>
        </authorList>
    </citation>
    <scope>NUCLEOTIDE SEQUENCE [LARGE SCALE GENOMIC DNA]</scope>
    <source>
        <strain evidence="3">R1</strain>
        <tissue evidence="3">Leaf</tissue>
    </source>
</reference>
<dbReference type="PANTHER" id="PTHR33223:SF8">
    <property type="entry name" value="OS04G0172440 PROTEIN"/>
    <property type="match status" value="1"/>
</dbReference>
<dbReference type="CDD" id="cd00303">
    <property type="entry name" value="retropepsin_like"/>
    <property type="match status" value="1"/>
</dbReference>
<gene>
    <name evidence="3" type="ORF">U9M48_034736</name>
</gene>
<feature type="compositionally biased region" description="Low complexity" evidence="1">
    <location>
        <begin position="400"/>
        <end position="412"/>
    </location>
</feature>
<proteinExistence type="predicted"/>
<feature type="region of interest" description="Disordered" evidence="1">
    <location>
        <begin position="107"/>
        <end position="175"/>
    </location>
</feature>
<dbReference type="Pfam" id="PF03732">
    <property type="entry name" value="Retrotrans_gag"/>
    <property type="match status" value="1"/>
</dbReference>
<dbReference type="PANTHER" id="PTHR33223">
    <property type="entry name" value="CCHC-TYPE DOMAIN-CONTAINING PROTEIN"/>
    <property type="match status" value="1"/>
</dbReference>
<feature type="compositionally biased region" description="Basic and acidic residues" evidence="1">
    <location>
        <begin position="476"/>
        <end position="503"/>
    </location>
</feature>
<evidence type="ECO:0000256" key="1">
    <source>
        <dbReference type="SAM" id="MobiDB-lite"/>
    </source>
</evidence>
<evidence type="ECO:0000259" key="2">
    <source>
        <dbReference type="Pfam" id="PF03732"/>
    </source>
</evidence>
<sequence length="819" mass="86487">MVCISDIHDGAAATEEVASSGSHASHHGSGGTARTPRAPRHPAMDAVAANVAMASAVTANGAAANRAAIRGPLAAARELLNHPPGPAASPSALAQGRSDVDRLIHLAEATPSSSRAGSRLPPSNGGRTERHAPLDAAASVRFPTVRSAPTKDLRAELNRRRAGTHTTVEQPRLQRNAVKGKNLDAVFAAAAPRPPGCAQALAGAQTPPGVIPAGVGRAALANGLRSTRWPPKFRPHLPEKYDGTTNPSEFLQVYVTAISAAGANDAVMASYFHVALSGPARTWLMNLSPGSIQSWEELCTQFIANFASACQQYGVEAHLHAVRQQPGEPLRAFIARFTKVRGTIPRISDASIITAFRQGVRDEKMLEKLATRQVQDVATLYALADKCAKAAEGRAWHSPQQNAAAQAGGSADAAHEGGKKKKKDRRPQRALSAVRGAPVAAAAPGGRDANGKRSRQQARNSGGSCPVHPNSGHSAADCREIQKLVQRRLNERRERPPKDDSPPRQRPGKGKAASDGGATAGGKEMGYQPPERGLKSFYALASSDSDSSDNEHRKKLYVMYGGSWEISSRRDVKALRREVLSVRPSVPKVAPHLKWRNTTISFGPSDCPENMAGAGLLPIITSPVVANIRLYHVLIDGGAALNIISYAAFKQLQIPESRLAPSRPFSGVGPLSVHPKGKIDLPVTFGTPENFRTESVQFDVADVNLPFNAIIGRPALYRFMAVAHYGYLVVKMPSPAGVLTVPGDRLAAVAAVEKLHALAADAAGLERADPSASGIKAPAKDPKMPKVRPAGPEDVLVKIVQIGAEASRTTRIAGNLGEK</sequence>
<feature type="compositionally biased region" description="Basic and acidic residues" evidence="1">
    <location>
        <begin position="149"/>
        <end position="159"/>
    </location>
</feature>
<feature type="region of interest" description="Disordered" evidence="1">
    <location>
        <begin position="394"/>
        <end position="531"/>
    </location>
</feature>
<dbReference type="Proteomes" id="UP001341281">
    <property type="component" value="Chromosome 08"/>
</dbReference>
<dbReference type="AlphaFoldDB" id="A0AAQ3UB17"/>
<dbReference type="InterPro" id="IPR021109">
    <property type="entry name" value="Peptidase_aspartic_dom_sf"/>
</dbReference>
<protein>
    <recommendedName>
        <fullName evidence="2">Retrotransposon gag domain-containing protein</fullName>
    </recommendedName>
</protein>
<organism evidence="3 4">
    <name type="scientific">Paspalum notatum var. saurae</name>
    <dbReference type="NCBI Taxonomy" id="547442"/>
    <lineage>
        <taxon>Eukaryota</taxon>
        <taxon>Viridiplantae</taxon>
        <taxon>Streptophyta</taxon>
        <taxon>Embryophyta</taxon>
        <taxon>Tracheophyta</taxon>
        <taxon>Spermatophyta</taxon>
        <taxon>Magnoliopsida</taxon>
        <taxon>Liliopsida</taxon>
        <taxon>Poales</taxon>
        <taxon>Poaceae</taxon>
        <taxon>PACMAD clade</taxon>
        <taxon>Panicoideae</taxon>
        <taxon>Andropogonodae</taxon>
        <taxon>Paspaleae</taxon>
        <taxon>Paspalinae</taxon>
        <taxon>Paspalum</taxon>
    </lineage>
</organism>
<feature type="region of interest" description="Disordered" evidence="1">
    <location>
        <begin position="14"/>
        <end position="40"/>
    </location>
</feature>
<accession>A0AAQ3UB17</accession>
<dbReference type="Gene3D" id="2.40.70.10">
    <property type="entry name" value="Acid Proteases"/>
    <property type="match status" value="1"/>
</dbReference>
<feature type="compositionally biased region" description="Basic residues" evidence="1">
    <location>
        <begin position="418"/>
        <end position="428"/>
    </location>
</feature>
<dbReference type="InterPro" id="IPR005162">
    <property type="entry name" value="Retrotrans_gag_dom"/>
</dbReference>
<keyword evidence="4" id="KW-1185">Reference proteome</keyword>
<evidence type="ECO:0000313" key="4">
    <source>
        <dbReference type="Proteomes" id="UP001341281"/>
    </source>
</evidence>
<feature type="domain" description="Retrotransposon gag" evidence="2">
    <location>
        <begin position="271"/>
        <end position="361"/>
    </location>
</feature>
<dbReference type="EMBL" id="CP144752">
    <property type="protein sequence ID" value="WVZ88189.1"/>
    <property type="molecule type" value="Genomic_DNA"/>
</dbReference>
<feature type="region of interest" description="Disordered" evidence="1">
    <location>
        <begin position="770"/>
        <end position="790"/>
    </location>
</feature>
<name>A0AAQ3UB17_PASNO</name>
<feature type="compositionally biased region" description="Low complexity" evidence="1">
    <location>
        <begin position="433"/>
        <end position="447"/>
    </location>
</feature>